<comment type="caution">
    <text evidence="1">The sequence shown here is derived from an EMBL/GenBank/DDBJ whole genome shotgun (WGS) entry which is preliminary data.</text>
</comment>
<evidence type="ECO:0000313" key="1">
    <source>
        <dbReference type="EMBL" id="EAR12398.1"/>
    </source>
</evidence>
<proteinExistence type="predicted"/>
<protein>
    <recommendedName>
        <fullName evidence="3">Outer membrane protein beta-barrel domain-containing protein</fullName>
    </recommendedName>
</protein>
<dbReference type="STRING" id="313594.PI23P_07230"/>
<keyword evidence="2" id="KW-1185">Reference proteome</keyword>
<reference evidence="1 2" key="1">
    <citation type="submission" date="2006-02" db="EMBL/GenBank/DDBJ databases">
        <authorList>
            <person name="Murray A."/>
            <person name="Staley J."/>
            <person name="Ferriera S."/>
            <person name="Johnson J."/>
            <person name="Kravitz S."/>
            <person name="Halpern A."/>
            <person name="Remington K."/>
            <person name="Beeson K."/>
            <person name="Tran B."/>
            <person name="Rogers Y.-H."/>
            <person name="Friedman R."/>
            <person name="Venter J.C."/>
        </authorList>
    </citation>
    <scope>NUCLEOTIDE SEQUENCE [LARGE SCALE GENOMIC DNA]</scope>
    <source>
        <strain evidence="1 2">23-P</strain>
    </source>
</reference>
<dbReference type="RefSeq" id="WP_004570066.1">
    <property type="nucleotide sequence ID" value="NZ_CH724148.1"/>
</dbReference>
<gene>
    <name evidence="1" type="ORF">PI23P_07230</name>
</gene>
<dbReference type="eggNOG" id="ENOG5033X4W">
    <property type="taxonomic scope" value="Bacteria"/>
</dbReference>
<organism evidence="1 2">
    <name type="scientific">Polaribacter irgensii 23-P</name>
    <dbReference type="NCBI Taxonomy" id="313594"/>
    <lineage>
        <taxon>Bacteria</taxon>
        <taxon>Pseudomonadati</taxon>
        <taxon>Bacteroidota</taxon>
        <taxon>Flavobacteriia</taxon>
        <taxon>Flavobacteriales</taxon>
        <taxon>Flavobacteriaceae</taxon>
    </lineage>
</organism>
<dbReference type="Proteomes" id="UP000003053">
    <property type="component" value="Unassembled WGS sequence"/>
</dbReference>
<dbReference type="AlphaFoldDB" id="A4BZ05"/>
<accession>A4BZ05</accession>
<sequence length="143" mass="16595">MDVSLGIKNIKRTFGTTISASYLFYRDKSYKLISNNYVNLTLRSTRNFAVRFRLAFNFIISKQVLTVDKNVFLDDQKVLKSFSFDIFDLLNTQIRLPLSVRKYSTDFEVGYILNLPKAVLQEANLKTTSFFSLSIGYLFNISR</sequence>
<evidence type="ECO:0000313" key="2">
    <source>
        <dbReference type="Proteomes" id="UP000003053"/>
    </source>
</evidence>
<name>A4BZ05_9FLAO</name>
<dbReference type="HOGENOM" id="CLU_1804432_0_0_10"/>
<evidence type="ECO:0008006" key="3">
    <source>
        <dbReference type="Google" id="ProtNLM"/>
    </source>
</evidence>
<dbReference type="EMBL" id="AAOG01000002">
    <property type="protein sequence ID" value="EAR12398.1"/>
    <property type="molecule type" value="Genomic_DNA"/>
</dbReference>
<dbReference type="OrthoDB" id="1115642at2"/>